<reference evidence="1 2" key="1">
    <citation type="submission" date="2018-08" db="EMBL/GenBank/DDBJ databases">
        <title>Meiothermus luteus KCTC 52599 genome sequencing project.</title>
        <authorList>
            <person name="Da Costa M.S."/>
            <person name="Albuquerque L."/>
            <person name="Raposo P."/>
            <person name="Froufe H.J.C."/>
            <person name="Barroso C.S."/>
            <person name="Egas C."/>
        </authorList>
    </citation>
    <scope>NUCLEOTIDE SEQUENCE [LARGE SCALE GENOMIC DNA]</scope>
    <source>
        <strain evidence="1 2">KCTC 52599</strain>
    </source>
</reference>
<organism evidence="1 2">
    <name type="scientific">Meiothermus luteus</name>
    <dbReference type="NCBI Taxonomy" id="2026184"/>
    <lineage>
        <taxon>Bacteria</taxon>
        <taxon>Thermotogati</taxon>
        <taxon>Deinococcota</taxon>
        <taxon>Deinococci</taxon>
        <taxon>Thermales</taxon>
        <taxon>Thermaceae</taxon>
        <taxon>Meiothermus</taxon>
    </lineage>
</organism>
<keyword evidence="2" id="KW-1185">Reference proteome</keyword>
<name>A0A399EII8_9DEIN</name>
<accession>A0A399EII8</accession>
<dbReference type="RefSeq" id="WP_063843357.1">
    <property type="nucleotide sequence ID" value="NZ_QWKZ01000085.1"/>
</dbReference>
<protein>
    <submittedName>
        <fullName evidence="1">Uncharacterized protein</fullName>
    </submittedName>
</protein>
<evidence type="ECO:0000313" key="2">
    <source>
        <dbReference type="Proteomes" id="UP000265800"/>
    </source>
</evidence>
<gene>
    <name evidence="1" type="ORF">Mlute_02262</name>
</gene>
<dbReference type="EMBL" id="QWKZ01000085">
    <property type="protein sequence ID" value="RIH83243.1"/>
    <property type="molecule type" value="Genomic_DNA"/>
</dbReference>
<evidence type="ECO:0000313" key="1">
    <source>
        <dbReference type="EMBL" id="RIH83243.1"/>
    </source>
</evidence>
<sequence>MADLYTHPKQSDFLKSRYLWELWKALLEHAPTVIAFLREHGPEDWLARYSLPDGLLPFAQDYHSDPDGYVLMGWDWGDSPPRTTRLVWFFEPFPDYDPATMPAGRWRERAIAWLDAYIQTVEDAYREAGWQKTRVKYNPQHFVWLALKLEGLSYKQIAEKLELKADDTAVRMAVMRLGEQLGVNICIHLKCSS</sequence>
<dbReference type="AlphaFoldDB" id="A0A399EII8"/>
<proteinExistence type="predicted"/>
<comment type="caution">
    <text evidence="1">The sequence shown here is derived from an EMBL/GenBank/DDBJ whole genome shotgun (WGS) entry which is preliminary data.</text>
</comment>
<dbReference type="Proteomes" id="UP000265800">
    <property type="component" value="Unassembled WGS sequence"/>
</dbReference>